<sequence>MIVTSERRIQEGGSAVPKIAVDEGLTPVKNLLQDEGFEVVHPEGASGVSVLVTTGMERDMLNIQDVMVGVPVIDARGKTPAEVLRAVKDLLAKR</sequence>
<dbReference type="InterPro" id="IPR005370">
    <property type="entry name" value="UPF0180"/>
</dbReference>
<name>A0A7C2EC67_9THEO</name>
<reference evidence="1" key="1">
    <citation type="journal article" date="2020" name="mSystems">
        <title>Genome- and Community-Level Interaction Insights into Carbon Utilization and Element Cycling Functions of Hydrothermarchaeota in Hydrothermal Sediment.</title>
        <authorList>
            <person name="Zhou Z."/>
            <person name="Liu Y."/>
            <person name="Xu W."/>
            <person name="Pan J."/>
            <person name="Luo Z.H."/>
            <person name="Li M."/>
        </authorList>
    </citation>
    <scope>NUCLEOTIDE SEQUENCE [LARGE SCALE GENOMIC DNA]</scope>
    <source>
        <strain evidence="1">SpSt-300</strain>
    </source>
</reference>
<dbReference type="AlphaFoldDB" id="A0A7C2EC67"/>
<gene>
    <name evidence="1" type="ORF">ENQ34_03685</name>
</gene>
<comment type="caution">
    <text evidence="1">The sequence shown here is derived from an EMBL/GenBank/DDBJ whole genome shotgun (WGS) entry which is preliminary data.</text>
</comment>
<accession>A0A7C2EC67</accession>
<dbReference type="Pfam" id="PF03698">
    <property type="entry name" value="UPF0180"/>
    <property type="match status" value="1"/>
</dbReference>
<organism evidence="1">
    <name type="scientific">Ammonifex degensii</name>
    <dbReference type="NCBI Taxonomy" id="42838"/>
    <lineage>
        <taxon>Bacteria</taxon>
        <taxon>Bacillati</taxon>
        <taxon>Bacillota</taxon>
        <taxon>Clostridia</taxon>
        <taxon>Thermoanaerobacterales</taxon>
        <taxon>Thermoanaerobacteraceae</taxon>
        <taxon>Ammonifex</taxon>
    </lineage>
</organism>
<proteinExistence type="predicted"/>
<evidence type="ECO:0000313" key="1">
    <source>
        <dbReference type="EMBL" id="HEL65768.1"/>
    </source>
</evidence>
<protein>
    <submittedName>
        <fullName evidence="1">YkuS family protein</fullName>
    </submittedName>
</protein>
<dbReference type="EMBL" id="DSMU01000235">
    <property type="protein sequence ID" value="HEL65768.1"/>
    <property type="molecule type" value="Genomic_DNA"/>
</dbReference>